<proteinExistence type="predicted"/>
<evidence type="ECO:0000313" key="1">
    <source>
        <dbReference type="EMBL" id="MEQ2295579.1"/>
    </source>
</evidence>
<gene>
    <name evidence="1" type="ORF">AMECASPLE_015895</name>
</gene>
<dbReference type="Proteomes" id="UP001469553">
    <property type="component" value="Unassembled WGS sequence"/>
</dbReference>
<accession>A0ABV0YPE8</accession>
<keyword evidence="2" id="KW-1185">Reference proteome</keyword>
<evidence type="ECO:0000313" key="2">
    <source>
        <dbReference type="Proteomes" id="UP001469553"/>
    </source>
</evidence>
<reference evidence="1 2" key="1">
    <citation type="submission" date="2021-06" db="EMBL/GenBank/DDBJ databases">
        <authorList>
            <person name="Palmer J.M."/>
        </authorList>
    </citation>
    <scope>NUCLEOTIDE SEQUENCE [LARGE SCALE GENOMIC DNA]</scope>
    <source>
        <strain evidence="1 2">AS_MEX2019</strain>
        <tissue evidence="1">Muscle</tissue>
    </source>
</reference>
<sequence>MFWSAPCDCCVHIYTTKCINRGKEPEIVFKLTKQPRYEKTLGTSWSRCWGEEGWVVLNQKSFDGLELYHSAVKRKPGCEVKLFHIPTITHSDEARTELQIHVAEKRRPGNEEPGKVVLVSGRKSL</sequence>
<protein>
    <submittedName>
        <fullName evidence="1">Uncharacterized protein</fullName>
    </submittedName>
</protein>
<dbReference type="EMBL" id="JAHRIP010038758">
    <property type="protein sequence ID" value="MEQ2295579.1"/>
    <property type="molecule type" value="Genomic_DNA"/>
</dbReference>
<organism evidence="1 2">
    <name type="scientific">Ameca splendens</name>
    <dbReference type="NCBI Taxonomy" id="208324"/>
    <lineage>
        <taxon>Eukaryota</taxon>
        <taxon>Metazoa</taxon>
        <taxon>Chordata</taxon>
        <taxon>Craniata</taxon>
        <taxon>Vertebrata</taxon>
        <taxon>Euteleostomi</taxon>
        <taxon>Actinopterygii</taxon>
        <taxon>Neopterygii</taxon>
        <taxon>Teleostei</taxon>
        <taxon>Neoteleostei</taxon>
        <taxon>Acanthomorphata</taxon>
        <taxon>Ovalentaria</taxon>
        <taxon>Atherinomorphae</taxon>
        <taxon>Cyprinodontiformes</taxon>
        <taxon>Goodeidae</taxon>
        <taxon>Ameca</taxon>
    </lineage>
</organism>
<name>A0ABV0YPE8_9TELE</name>
<comment type="caution">
    <text evidence="1">The sequence shown here is derived from an EMBL/GenBank/DDBJ whole genome shotgun (WGS) entry which is preliminary data.</text>
</comment>